<dbReference type="Proteomes" id="UP001196980">
    <property type="component" value="Unassembled WGS sequence"/>
</dbReference>
<dbReference type="PANTHER" id="PTHR11839">
    <property type="entry name" value="UDP/ADP-SUGAR PYROPHOSPHATASE"/>
    <property type="match status" value="1"/>
</dbReference>
<keyword evidence="10" id="KW-1185">Reference proteome</keyword>
<evidence type="ECO:0000259" key="8">
    <source>
        <dbReference type="PROSITE" id="PS51462"/>
    </source>
</evidence>
<dbReference type="CDD" id="cd03424">
    <property type="entry name" value="NUDIX_ADPRase_Nudt5_UGPPase_Nudt14"/>
    <property type="match status" value="1"/>
</dbReference>
<protein>
    <recommendedName>
        <fullName evidence="4">GDP-mannose pyrophosphatase</fullName>
    </recommendedName>
    <alternativeName>
        <fullName evidence="6">GDP-mannose hydrolase</fullName>
    </alternativeName>
    <alternativeName>
        <fullName evidence="7">GDPMK</fullName>
    </alternativeName>
</protein>
<proteinExistence type="inferred from homology"/>
<dbReference type="EMBL" id="JABXWD010000700">
    <property type="protein sequence ID" value="MBV6343618.1"/>
    <property type="molecule type" value="Genomic_DNA"/>
</dbReference>
<accession>A0ABS6S438</accession>
<dbReference type="SUPFAM" id="SSF55811">
    <property type="entry name" value="Nudix"/>
    <property type="match status" value="1"/>
</dbReference>
<keyword evidence="5 9" id="KW-0378">Hydrolase</keyword>
<dbReference type="PROSITE" id="PS51462">
    <property type="entry name" value="NUDIX"/>
    <property type="match status" value="1"/>
</dbReference>
<evidence type="ECO:0000313" key="10">
    <source>
        <dbReference type="Proteomes" id="UP001196980"/>
    </source>
</evidence>
<comment type="caution">
    <text evidence="9">The sequence shown here is derived from an EMBL/GenBank/DDBJ whole genome shotgun (WGS) entry which is preliminary data.</text>
</comment>
<sequence length="190" mass="21304">MIPSIAGQQIVWRGRFLNALILEYQTSGGELMHWEAFKRNNCDGIVAIVPFTADDQIIVIKQFRPPIGKYVVEFPAGLNDRNESLAATARRELLEETGYDAPNLEQIAVGPLSAGASTEVLTVYVARDVVHKGMQNLDRGEDIEIIKLPVKDFYQQLYALENQDTYIDLKLYGLFVLGLRHISATRVTLP</sequence>
<evidence type="ECO:0000256" key="6">
    <source>
        <dbReference type="ARBA" id="ARBA00032162"/>
    </source>
</evidence>
<evidence type="ECO:0000256" key="4">
    <source>
        <dbReference type="ARBA" id="ARBA00016377"/>
    </source>
</evidence>
<dbReference type="InterPro" id="IPR000086">
    <property type="entry name" value="NUDIX_hydrolase_dom"/>
</dbReference>
<name>A0ABS6S438_9BACT</name>
<reference evidence="9 10" key="1">
    <citation type="journal article" date="2020" name="J Geophys Res Biogeosci">
        <title>Magnetotaxis as an Adaptation to Enable Bacterial Shuttling of Microbial Sulfur and Sulfur Cycling Across Aquatic Oxic#Anoxic Interfaces.</title>
        <authorList>
            <person name="Li J."/>
            <person name="Liu P."/>
            <person name="Wang J."/>
            <person name="Roberts A.P."/>
            <person name="Pan Y."/>
        </authorList>
    </citation>
    <scope>NUCLEOTIDE SEQUENCE [LARGE SCALE GENOMIC DNA]</scope>
    <source>
        <strain evidence="9 10">MYR-1_YQ</strain>
    </source>
</reference>
<evidence type="ECO:0000313" key="9">
    <source>
        <dbReference type="EMBL" id="MBV6343618.1"/>
    </source>
</evidence>
<evidence type="ECO:0000256" key="1">
    <source>
        <dbReference type="ARBA" id="ARBA00000847"/>
    </source>
</evidence>
<dbReference type="PROSITE" id="PS00893">
    <property type="entry name" value="NUDIX_BOX"/>
    <property type="match status" value="1"/>
</dbReference>
<evidence type="ECO:0000256" key="2">
    <source>
        <dbReference type="ARBA" id="ARBA00001946"/>
    </source>
</evidence>
<dbReference type="GO" id="GO:0016787">
    <property type="term" value="F:hydrolase activity"/>
    <property type="evidence" value="ECO:0007669"/>
    <property type="project" value="UniProtKB-KW"/>
</dbReference>
<gene>
    <name evidence="9" type="ORF">HWQ67_18785</name>
</gene>
<comment type="cofactor">
    <cofactor evidence="2">
        <name>Mg(2+)</name>
        <dbReference type="ChEBI" id="CHEBI:18420"/>
    </cofactor>
</comment>
<dbReference type="InterPro" id="IPR015797">
    <property type="entry name" value="NUDIX_hydrolase-like_dom_sf"/>
</dbReference>
<evidence type="ECO:0000256" key="7">
    <source>
        <dbReference type="ARBA" id="ARBA00032272"/>
    </source>
</evidence>
<organism evidence="9 10">
    <name type="scientific">Candidatus Magnetobacterium casense</name>
    <dbReference type="NCBI Taxonomy" id="1455061"/>
    <lineage>
        <taxon>Bacteria</taxon>
        <taxon>Pseudomonadati</taxon>
        <taxon>Nitrospirota</taxon>
        <taxon>Thermodesulfovibrionia</taxon>
        <taxon>Thermodesulfovibrionales</taxon>
        <taxon>Candidatus Magnetobacteriaceae</taxon>
        <taxon>Candidatus Magnetobacterium</taxon>
    </lineage>
</organism>
<dbReference type="Pfam" id="PF00293">
    <property type="entry name" value="NUDIX"/>
    <property type="match status" value="1"/>
</dbReference>
<evidence type="ECO:0000256" key="5">
    <source>
        <dbReference type="ARBA" id="ARBA00022801"/>
    </source>
</evidence>
<dbReference type="Gene3D" id="3.90.79.10">
    <property type="entry name" value="Nucleoside Triphosphate Pyrophosphohydrolase"/>
    <property type="match status" value="1"/>
</dbReference>
<comment type="similarity">
    <text evidence="3">Belongs to the Nudix hydrolase family. NudK subfamily.</text>
</comment>
<dbReference type="PANTHER" id="PTHR11839:SF18">
    <property type="entry name" value="NUDIX HYDROLASE DOMAIN-CONTAINING PROTEIN"/>
    <property type="match status" value="1"/>
</dbReference>
<evidence type="ECO:0000256" key="3">
    <source>
        <dbReference type="ARBA" id="ARBA00007275"/>
    </source>
</evidence>
<comment type="catalytic activity">
    <reaction evidence="1">
        <text>GDP-alpha-D-mannose + H2O = alpha-D-mannose 1-phosphate + GMP + 2 H(+)</text>
        <dbReference type="Rhea" id="RHEA:27978"/>
        <dbReference type="ChEBI" id="CHEBI:15377"/>
        <dbReference type="ChEBI" id="CHEBI:15378"/>
        <dbReference type="ChEBI" id="CHEBI:57527"/>
        <dbReference type="ChEBI" id="CHEBI:58115"/>
        <dbReference type="ChEBI" id="CHEBI:58409"/>
    </reaction>
</comment>
<dbReference type="InterPro" id="IPR020084">
    <property type="entry name" value="NUDIX_hydrolase_CS"/>
</dbReference>
<feature type="domain" description="Nudix hydrolase" evidence="8">
    <location>
        <begin position="38"/>
        <end position="171"/>
    </location>
</feature>